<gene>
    <name evidence="1" type="ORF">CHRIB12_LOCUS18135</name>
</gene>
<proteinExistence type="predicted"/>
<evidence type="ECO:0000313" key="2">
    <source>
        <dbReference type="Proteomes" id="UP000684084"/>
    </source>
</evidence>
<evidence type="ECO:0000313" key="1">
    <source>
        <dbReference type="EMBL" id="CAB5382838.1"/>
    </source>
</evidence>
<protein>
    <submittedName>
        <fullName evidence="1">Uncharacterized protein</fullName>
    </submittedName>
</protein>
<sequence>MFRIDGVYYCWRGYYCVRYGRVSCHKALLAQKTTLQYHTENDSLFNYLYQINQFHLVQSNKASCKATEYSSDTLIQPKVRKKIGALASGGDSNFTRSRCLLIFEGHECKVPYRCSAIVIHLESTRCKPLQFWRMHEINHFYQFHLVATENSSDTLRSRAINHLNRSILLLVDTTIVASNLEFSTRNFFLPEQINGLYI</sequence>
<organism evidence="1 2">
    <name type="scientific">Rhizophagus irregularis</name>
    <dbReference type="NCBI Taxonomy" id="588596"/>
    <lineage>
        <taxon>Eukaryota</taxon>
        <taxon>Fungi</taxon>
        <taxon>Fungi incertae sedis</taxon>
        <taxon>Mucoromycota</taxon>
        <taxon>Glomeromycotina</taxon>
        <taxon>Glomeromycetes</taxon>
        <taxon>Glomerales</taxon>
        <taxon>Glomeraceae</taxon>
        <taxon>Rhizophagus</taxon>
    </lineage>
</organism>
<dbReference type="Proteomes" id="UP000684084">
    <property type="component" value="Unassembled WGS sequence"/>
</dbReference>
<dbReference type="AlphaFoldDB" id="A0A916EHE3"/>
<reference evidence="1" key="1">
    <citation type="submission" date="2020-05" db="EMBL/GenBank/DDBJ databases">
        <authorList>
            <person name="Rincon C."/>
            <person name="Sanders R I."/>
            <person name="Robbins C."/>
            <person name="Chaturvedi A."/>
        </authorList>
    </citation>
    <scope>NUCLEOTIDE SEQUENCE</scope>
    <source>
        <strain evidence="1">CHB12</strain>
    </source>
</reference>
<name>A0A916EHE3_9GLOM</name>
<comment type="caution">
    <text evidence="1">The sequence shown here is derived from an EMBL/GenBank/DDBJ whole genome shotgun (WGS) entry which is preliminary data.</text>
</comment>
<dbReference type="EMBL" id="CAGKOT010000047">
    <property type="protein sequence ID" value="CAB5382838.1"/>
    <property type="molecule type" value="Genomic_DNA"/>
</dbReference>
<accession>A0A916EHE3</accession>